<comment type="subcellular location">
    <subcellularLocation>
        <location evidence="2">Cytoplasm</location>
    </subcellularLocation>
    <subcellularLocation>
        <location evidence="1">Nucleus</location>
    </subcellularLocation>
</comment>
<dbReference type="STRING" id="655863.F0XFD3"/>
<dbReference type="Proteomes" id="UP000007796">
    <property type="component" value="Unassembled WGS sequence"/>
</dbReference>
<feature type="region of interest" description="Disordered" evidence="9">
    <location>
        <begin position="457"/>
        <end position="482"/>
    </location>
</feature>
<comment type="similarity">
    <text evidence="4">Belongs to the ELP4 family.</text>
</comment>
<evidence type="ECO:0000313" key="10">
    <source>
        <dbReference type="EMBL" id="EFX04175.1"/>
    </source>
</evidence>
<dbReference type="UniPathway" id="UPA00988"/>
<keyword evidence="11" id="KW-1185">Reference proteome</keyword>
<dbReference type="InterPro" id="IPR027417">
    <property type="entry name" value="P-loop_NTPase"/>
</dbReference>
<dbReference type="InParanoid" id="F0XFD3"/>
<dbReference type="InterPro" id="IPR008728">
    <property type="entry name" value="Elongator_complex_protein_4"/>
</dbReference>
<dbReference type="RefSeq" id="XP_014173657.1">
    <property type="nucleotide sequence ID" value="XM_014318182.1"/>
</dbReference>
<dbReference type="HOGENOM" id="CLU_040685_0_0_1"/>
<protein>
    <recommendedName>
        <fullName evidence="5">Elongator complex protein 4</fullName>
    </recommendedName>
</protein>
<gene>
    <name evidence="10" type="ORF">CMQ_1103</name>
</gene>
<feature type="region of interest" description="Disordered" evidence="9">
    <location>
        <begin position="1"/>
        <end position="40"/>
    </location>
</feature>
<evidence type="ECO:0000256" key="3">
    <source>
        <dbReference type="ARBA" id="ARBA00005043"/>
    </source>
</evidence>
<accession>F0XFD3</accession>
<keyword evidence="8" id="KW-0539">Nucleus</keyword>
<dbReference type="GO" id="GO:0008023">
    <property type="term" value="C:transcription elongation factor complex"/>
    <property type="evidence" value="ECO:0007669"/>
    <property type="project" value="TreeGrafter"/>
</dbReference>
<keyword evidence="6" id="KW-0963">Cytoplasm</keyword>
<dbReference type="CDD" id="cd19494">
    <property type="entry name" value="Elp4"/>
    <property type="match status" value="1"/>
</dbReference>
<dbReference type="FunCoup" id="F0XFD3">
    <property type="interactions" value="653"/>
</dbReference>
<evidence type="ECO:0000256" key="7">
    <source>
        <dbReference type="ARBA" id="ARBA00022694"/>
    </source>
</evidence>
<dbReference type="eggNOG" id="KOG3949">
    <property type="taxonomic scope" value="Eukaryota"/>
</dbReference>
<evidence type="ECO:0000256" key="8">
    <source>
        <dbReference type="ARBA" id="ARBA00023242"/>
    </source>
</evidence>
<name>F0XFD3_GROCL</name>
<evidence type="ECO:0000256" key="2">
    <source>
        <dbReference type="ARBA" id="ARBA00004496"/>
    </source>
</evidence>
<dbReference type="EMBL" id="GL629765">
    <property type="protein sequence ID" value="EFX04175.1"/>
    <property type="molecule type" value="Genomic_DNA"/>
</dbReference>
<dbReference type="Pfam" id="PF05625">
    <property type="entry name" value="PAXNEB"/>
    <property type="match status" value="1"/>
</dbReference>
<comment type="pathway">
    <text evidence="3">tRNA modification; 5-methoxycarbonylmethyl-2-thiouridine-tRNA biosynthesis.</text>
</comment>
<dbReference type="GO" id="GO:0005737">
    <property type="term" value="C:cytoplasm"/>
    <property type="evidence" value="ECO:0007669"/>
    <property type="project" value="UniProtKB-SubCell"/>
</dbReference>
<sequence>MSFRKRNVVLSAGSSGGSPAAAQPQEQRSMPTAALQAARGAPVRRAQIVIPQQEQEQEQKKEQRHLPDVSTWTVSSPVELSAARRAELAPVKQQLRLLLEQERQTRAGIRGRRTAAPVAALGGGARPSPFDGRPITSTGTASLDVLLAGYGGLLLGHSLLVQEQGTTDFAGVLLRAFAAEGLVQGHHVHVLGFGHGWEAELPGIASTSSSRKPVPDADRMKIAWRYEGLSARPGAGRSPAGPITTTNITPFCHTLDPSRRLGPADIKGTLHPFPLPNPLLPSRTPEPVHSPLRAFLASVRASLEATPPSAVHRVVLPAFLSPTLYAMDGWSAPYILSLLLGLRSLLREHGRRLTVMLSLSTSLYDRADYSVRQLERVCDNVVELVPLPPGRPSAASAAASNTPTSPADKMQGWFRVHKLQVYSETGGAGASPQGRALRENFCFSMSASRGLEIAPYSLPPVDDGNHNDKSAPASSTKEGIEF</sequence>
<feature type="compositionally biased region" description="Polar residues" evidence="9">
    <location>
        <begin position="472"/>
        <end position="482"/>
    </location>
</feature>
<dbReference type="Gene3D" id="3.40.50.300">
    <property type="entry name" value="P-loop containing nucleotide triphosphate hydrolases"/>
    <property type="match status" value="1"/>
</dbReference>
<evidence type="ECO:0000313" key="11">
    <source>
        <dbReference type="Proteomes" id="UP000007796"/>
    </source>
</evidence>
<feature type="compositionally biased region" description="Low complexity" evidence="9">
    <location>
        <begin position="11"/>
        <end position="25"/>
    </location>
</feature>
<keyword evidence="7" id="KW-0819">tRNA processing</keyword>
<evidence type="ECO:0000256" key="4">
    <source>
        <dbReference type="ARBA" id="ARBA00007573"/>
    </source>
</evidence>
<reference evidence="10 11" key="1">
    <citation type="journal article" date="2011" name="Proc. Natl. Acad. Sci. U.S.A.">
        <title>Genome and transcriptome analyses of the mountain pine beetle-fungal symbiont Grosmannia clavigera, a lodgepole pine pathogen.</title>
        <authorList>
            <person name="DiGuistini S."/>
            <person name="Wang Y."/>
            <person name="Liao N.Y."/>
            <person name="Taylor G."/>
            <person name="Tanguay P."/>
            <person name="Feau N."/>
            <person name="Henrissat B."/>
            <person name="Chan S.K."/>
            <person name="Hesse-Orce U."/>
            <person name="Alamouti S.M."/>
            <person name="Tsui C.K.M."/>
            <person name="Docking R.T."/>
            <person name="Levasseur A."/>
            <person name="Haridas S."/>
            <person name="Robertson G."/>
            <person name="Birol I."/>
            <person name="Holt R.A."/>
            <person name="Marra M.A."/>
            <person name="Hamelin R.C."/>
            <person name="Hirst M."/>
            <person name="Jones S.J.M."/>
            <person name="Bohlmann J."/>
            <person name="Breuil C."/>
        </authorList>
    </citation>
    <scope>NUCLEOTIDE SEQUENCE [LARGE SCALE GENOMIC DNA]</scope>
    <source>
        <strain evidence="11">kw1407 / UAMH 11150</strain>
    </source>
</reference>
<dbReference type="AlphaFoldDB" id="F0XFD3"/>
<proteinExistence type="inferred from homology"/>
<dbReference type="GO" id="GO:0002098">
    <property type="term" value="P:tRNA wobble uridine modification"/>
    <property type="evidence" value="ECO:0007669"/>
    <property type="project" value="InterPro"/>
</dbReference>
<evidence type="ECO:0000256" key="6">
    <source>
        <dbReference type="ARBA" id="ARBA00022490"/>
    </source>
</evidence>
<dbReference type="PANTHER" id="PTHR12896">
    <property type="entry name" value="PAX6 NEIGHBOR PROTEIN PAXNEB"/>
    <property type="match status" value="1"/>
</dbReference>
<dbReference type="GO" id="GO:0033588">
    <property type="term" value="C:elongator holoenzyme complex"/>
    <property type="evidence" value="ECO:0007669"/>
    <property type="project" value="InterPro"/>
</dbReference>
<dbReference type="OrthoDB" id="289162at2759"/>
<evidence type="ECO:0000256" key="1">
    <source>
        <dbReference type="ARBA" id="ARBA00004123"/>
    </source>
</evidence>
<evidence type="ECO:0000256" key="5">
    <source>
        <dbReference type="ARBA" id="ARBA00020265"/>
    </source>
</evidence>
<evidence type="ECO:0000256" key="9">
    <source>
        <dbReference type="SAM" id="MobiDB-lite"/>
    </source>
</evidence>
<organism evidence="11">
    <name type="scientific">Grosmannia clavigera (strain kw1407 / UAMH 11150)</name>
    <name type="common">Blue stain fungus</name>
    <name type="synonym">Graphiocladiella clavigera</name>
    <dbReference type="NCBI Taxonomy" id="655863"/>
    <lineage>
        <taxon>Eukaryota</taxon>
        <taxon>Fungi</taxon>
        <taxon>Dikarya</taxon>
        <taxon>Ascomycota</taxon>
        <taxon>Pezizomycotina</taxon>
        <taxon>Sordariomycetes</taxon>
        <taxon>Sordariomycetidae</taxon>
        <taxon>Ophiostomatales</taxon>
        <taxon>Ophiostomataceae</taxon>
        <taxon>Leptographium</taxon>
    </lineage>
</organism>
<dbReference type="PANTHER" id="PTHR12896:SF1">
    <property type="entry name" value="ELONGATOR COMPLEX PROTEIN 4"/>
    <property type="match status" value="1"/>
</dbReference>
<dbReference type="GeneID" id="25973945"/>